<reference evidence="1 2" key="1">
    <citation type="submission" date="2019-01" db="EMBL/GenBank/DDBJ databases">
        <title>Draft genome sequence of Psathyrella aberdarensis IHI B618.</title>
        <authorList>
            <person name="Buettner E."/>
            <person name="Kellner H."/>
        </authorList>
    </citation>
    <scope>NUCLEOTIDE SEQUENCE [LARGE SCALE GENOMIC DNA]</scope>
    <source>
        <strain evidence="1 2">IHI B618</strain>
    </source>
</reference>
<name>A0A4Q2D385_9AGAR</name>
<dbReference type="EMBL" id="SDEE01001112">
    <property type="protein sequence ID" value="RXW12811.1"/>
    <property type="molecule type" value="Genomic_DNA"/>
</dbReference>
<dbReference type="AlphaFoldDB" id="A0A4Q2D385"/>
<accession>A0A4Q2D385</accession>
<evidence type="ECO:0000313" key="2">
    <source>
        <dbReference type="Proteomes" id="UP000290288"/>
    </source>
</evidence>
<dbReference type="OrthoDB" id="3013631at2759"/>
<protein>
    <submittedName>
        <fullName evidence="1">Uncharacterized protein</fullName>
    </submittedName>
</protein>
<proteinExistence type="predicted"/>
<gene>
    <name evidence="1" type="ORF">EST38_g13044</name>
</gene>
<dbReference type="Proteomes" id="UP000290288">
    <property type="component" value="Unassembled WGS sequence"/>
</dbReference>
<evidence type="ECO:0000313" key="1">
    <source>
        <dbReference type="EMBL" id="RXW12811.1"/>
    </source>
</evidence>
<comment type="caution">
    <text evidence="1">The sequence shown here is derived from an EMBL/GenBank/DDBJ whole genome shotgun (WGS) entry which is preliminary data.</text>
</comment>
<organism evidence="1 2">
    <name type="scientific">Candolleomyces aberdarensis</name>
    <dbReference type="NCBI Taxonomy" id="2316362"/>
    <lineage>
        <taxon>Eukaryota</taxon>
        <taxon>Fungi</taxon>
        <taxon>Dikarya</taxon>
        <taxon>Basidiomycota</taxon>
        <taxon>Agaricomycotina</taxon>
        <taxon>Agaricomycetes</taxon>
        <taxon>Agaricomycetidae</taxon>
        <taxon>Agaricales</taxon>
        <taxon>Agaricineae</taxon>
        <taxon>Psathyrellaceae</taxon>
        <taxon>Candolleomyces</taxon>
    </lineage>
</organism>
<keyword evidence="2" id="KW-1185">Reference proteome</keyword>
<sequence length="204" mass="23482">MMIKMVDRENELWDKNRYTHYRHLFVNYPLENAEYECIVLNPKDAPALELAVHSLGEQGSTMVYFAAEDGTLRNRATRARLPPFSSHPRSPPADTLNPWLVVINANIAIQRSRRNQQNKMSAPMYCPWHDELRDLTMQLAAKICYPPLVKHYSKVYPHLLVLTLMFRGWDVKFRIENGSKPENSGGVITCVVGGKEIQLEKNTD</sequence>